<dbReference type="EMBL" id="LNYS01000006">
    <property type="protein sequence ID" value="KTD52280.1"/>
    <property type="molecule type" value="Genomic_DNA"/>
</dbReference>
<evidence type="ECO:0000256" key="14">
    <source>
        <dbReference type="SAM" id="SignalP"/>
    </source>
</evidence>
<keyword evidence="10" id="KW-0143">Chaperone</keyword>
<keyword evidence="9" id="KW-0564">Palmitate</keyword>
<dbReference type="AlphaFoldDB" id="A0A0W0Y5Q2"/>
<dbReference type="STRING" id="45073.Lqui_1124"/>
<dbReference type="GO" id="GO:0009279">
    <property type="term" value="C:cell outer membrane"/>
    <property type="evidence" value="ECO:0007669"/>
    <property type="project" value="UniProtKB-SubCell"/>
</dbReference>
<dbReference type="OrthoDB" id="9797618at2"/>
<dbReference type="InterPro" id="IPR004565">
    <property type="entry name" value="OM_lipoprot_LolB"/>
</dbReference>
<dbReference type="SUPFAM" id="SSF89392">
    <property type="entry name" value="Prokaryotic lipoproteins and lipoprotein localization factors"/>
    <property type="match status" value="1"/>
</dbReference>
<keyword evidence="6 14" id="KW-0732">Signal</keyword>
<name>A0A0W0Y5Q2_9GAMM</name>
<evidence type="ECO:0000256" key="4">
    <source>
        <dbReference type="ARBA" id="ARBA00016202"/>
    </source>
</evidence>
<feature type="signal peptide" evidence="14">
    <location>
        <begin position="1"/>
        <end position="19"/>
    </location>
</feature>
<evidence type="ECO:0000256" key="13">
    <source>
        <dbReference type="SAM" id="MobiDB-lite"/>
    </source>
</evidence>
<evidence type="ECO:0000256" key="10">
    <source>
        <dbReference type="ARBA" id="ARBA00023186"/>
    </source>
</evidence>
<sequence length="243" mass="25880">MNAFKYLGLLSLVCLTACAPKPPATEISPDQLAAAEPPPTSTPLAPSASETTLNATGQKAQNTKAAISEQNTKAGKTDTSVTKTAANGISSWEISGAMAARSKNKAWSASVNWVQRGISNYQIRLFGPLGSGTVLIQKQGGQVSFRDGPKSATSSNAEQLLLQQTGVRLPVTSLYYWVRGVPAPGKVQTAVKDPSGYLTLLRQGGYTIQYLGYTKSGNAYLPSQIKLQGNGVFIKFVIKRWRV</sequence>
<comment type="caution">
    <text evidence="15">The sequence shown here is derived from an EMBL/GenBank/DDBJ whole genome shotgun (WGS) entry which is preliminary data.</text>
</comment>
<comment type="subcellular location">
    <subcellularLocation>
        <location evidence="1">Cell outer membrane</location>
        <topology evidence="1">Lipid-anchor</topology>
    </subcellularLocation>
</comment>
<evidence type="ECO:0000256" key="2">
    <source>
        <dbReference type="ARBA" id="ARBA00009696"/>
    </source>
</evidence>
<evidence type="ECO:0000256" key="6">
    <source>
        <dbReference type="ARBA" id="ARBA00022729"/>
    </source>
</evidence>
<keyword evidence="7" id="KW-0653">Protein transport</keyword>
<evidence type="ECO:0000256" key="12">
    <source>
        <dbReference type="ARBA" id="ARBA00023288"/>
    </source>
</evidence>
<dbReference type="NCBIfam" id="TIGR00548">
    <property type="entry name" value="lolB"/>
    <property type="match status" value="1"/>
</dbReference>
<dbReference type="Proteomes" id="UP000054618">
    <property type="component" value="Unassembled WGS sequence"/>
</dbReference>
<dbReference type="InterPro" id="IPR029046">
    <property type="entry name" value="LolA/LolB/LppX"/>
</dbReference>
<keyword evidence="12" id="KW-0449">Lipoprotein</keyword>
<evidence type="ECO:0000256" key="5">
    <source>
        <dbReference type="ARBA" id="ARBA00022448"/>
    </source>
</evidence>
<comment type="subunit">
    <text evidence="3">Monomer.</text>
</comment>
<dbReference type="RefSeq" id="WP_083499187.1">
    <property type="nucleotide sequence ID" value="NZ_CAAAIK010000003.1"/>
</dbReference>
<proteinExistence type="inferred from homology"/>
<dbReference type="PATRIC" id="fig|45073.5.peg.1188"/>
<evidence type="ECO:0000256" key="9">
    <source>
        <dbReference type="ARBA" id="ARBA00023139"/>
    </source>
</evidence>
<feature type="compositionally biased region" description="Low complexity" evidence="13">
    <location>
        <begin position="42"/>
        <end position="52"/>
    </location>
</feature>
<feature type="chain" id="PRO_5006917275" description="Outer-membrane lipoprotein LolB" evidence="14">
    <location>
        <begin position="20"/>
        <end position="243"/>
    </location>
</feature>
<evidence type="ECO:0000256" key="1">
    <source>
        <dbReference type="ARBA" id="ARBA00004459"/>
    </source>
</evidence>
<keyword evidence="5" id="KW-0813">Transport</keyword>
<dbReference type="Gene3D" id="2.50.20.10">
    <property type="entry name" value="Lipoprotein localisation LolA/LolB/LppX"/>
    <property type="match status" value="1"/>
</dbReference>
<comment type="similarity">
    <text evidence="2">Belongs to the LolB family.</text>
</comment>
<evidence type="ECO:0000313" key="16">
    <source>
        <dbReference type="Proteomes" id="UP000054618"/>
    </source>
</evidence>
<keyword evidence="11" id="KW-0998">Cell outer membrane</keyword>
<dbReference type="GO" id="GO:0015031">
    <property type="term" value="P:protein transport"/>
    <property type="evidence" value="ECO:0007669"/>
    <property type="project" value="UniProtKB-KW"/>
</dbReference>
<reference evidence="15 16" key="1">
    <citation type="submission" date="2015-11" db="EMBL/GenBank/DDBJ databases">
        <title>Genomic analysis of 38 Legionella species identifies large and diverse effector repertoires.</title>
        <authorList>
            <person name="Burstein D."/>
            <person name="Amaro F."/>
            <person name="Zusman T."/>
            <person name="Lifshitz Z."/>
            <person name="Cohen O."/>
            <person name="Gilbert J.A."/>
            <person name="Pupko T."/>
            <person name="Shuman H.A."/>
            <person name="Segal G."/>
        </authorList>
    </citation>
    <scope>NUCLEOTIDE SEQUENCE [LARGE SCALE GENOMIC DNA]</scope>
    <source>
        <strain evidence="15 16">CDC#1442-AUS-E</strain>
    </source>
</reference>
<evidence type="ECO:0000256" key="7">
    <source>
        <dbReference type="ARBA" id="ARBA00022927"/>
    </source>
</evidence>
<feature type="region of interest" description="Disordered" evidence="13">
    <location>
        <begin position="28"/>
        <end position="59"/>
    </location>
</feature>
<dbReference type="CDD" id="cd16326">
    <property type="entry name" value="LolB"/>
    <property type="match status" value="1"/>
</dbReference>
<protein>
    <recommendedName>
        <fullName evidence="4">Outer-membrane lipoprotein LolB</fullName>
    </recommendedName>
</protein>
<keyword evidence="16" id="KW-1185">Reference proteome</keyword>
<gene>
    <name evidence="15" type="primary">lolB</name>
    <name evidence="15" type="ORF">Lqui_1124</name>
</gene>
<evidence type="ECO:0000256" key="8">
    <source>
        <dbReference type="ARBA" id="ARBA00023136"/>
    </source>
</evidence>
<keyword evidence="8" id="KW-0472">Membrane</keyword>
<accession>A0A0W0Y5Q2</accession>
<evidence type="ECO:0000256" key="11">
    <source>
        <dbReference type="ARBA" id="ARBA00023237"/>
    </source>
</evidence>
<evidence type="ECO:0000256" key="3">
    <source>
        <dbReference type="ARBA" id="ARBA00011245"/>
    </source>
</evidence>
<organism evidence="15 16">
    <name type="scientific">Legionella quinlivanii</name>
    <dbReference type="NCBI Taxonomy" id="45073"/>
    <lineage>
        <taxon>Bacteria</taxon>
        <taxon>Pseudomonadati</taxon>
        <taxon>Pseudomonadota</taxon>
        <taxon>Gammaproteobacteria</taxon>
        <taxon>Legionellales</taxon>
        <taxon>Legionellaceae</taxon>
        <taxon>Legionella</taxon>
    </lineage>
</organism>
<dbReference type="Pfam" id="PF03550">
    <property type="entry name" value="LolB"/>
    <property type="match status" value="1"/>
</dbReference>
<evidence type="ECO:0000313" key="15">
    <source>
        <dbReference type="EMBL" id="KTD52280.1"/>
    </source>
</evidence>